<comment type="subcellular location">
    <subcellularLocation>
        <location evidence="1 7">Endoplasmic reticulum membrane</location>
        <topology evidence="1 7">Peripheral membrane protein</topology>
        <orientation evidence="1 7">Lumenal side</orientation>
    </subcellularLocation>
</comment>
<feature type="compositionally biased region" description="Acidic residues" evidence="8">
    <location>
        <begin position="495"/>
        <end position="504"/>
    </location>
</feature>
<feature type="compositionally biased region" description="Basic and acidic residues" evidence="8">
    <location>
        <begin position="515"/>
        <end position="536"/>
    </location>
</feature>
<evidence type="ECO:0000256" key="1">
    <source>
        <dbReference type="ARBA" id="ARBA00004367"/>
    </source>
</evidence>
<dbReference type="Gene3D" id="2.70.130.10">
    <property type="entry name" value="Mannose-6-phosphate receptor binding domain"/>
    <property type="match status" value="1"/>
</dbReference>
<feature type="region of interest" description="Disordered" evidence="8">
    <location>
        <begin position="55"/>
        <end position="102"/>
    </location>
</feature>
<dbReference type="Proteomes" id="UP001302126">
    <property type="component" value="Unassembled WGS sequence"/>
</dbReference>
<dbReference type="InterPro" id="IPR044865">
    <property type="entry name" value="MRH_dom"/>
</dbReference>
<dbReference type="PROSITE" id="PS51914">
    <property type="entry name" value="MRH"/>
    <property type="match status" value="1"/>
</dbReference>
<evidence type="ECO:0000313" key="12">
    <source>
        <dbReference type="Proteomes" id="UP001302126"/>
    </source>
</evidence>
<dbReference type="EMBL" id="MU864461">
    <property type="protein sequence ID" value="KAK4185110.1"/>
    <property type="molecule type" value="Genomic_DNA"/>
</dbReference>
<organism evidence="11 12">
    <name type="scientific">Podospora australis</name>
    <dbReference type="NCBI Taxonomy" id="1536484"/>
    <lineage>
        <taxon>Eukaryota</taxon>
        <taxon>Fungi</taxon>
        <taxon>Dikarya</taxon>
        <taxon>Ascomycota</taxon>
        <taxon>Pezizomycotina</taxon>
        <taxon>Sordariomycetes</taxon>
        <taxon>Sordariomycetidae</taxon>
        <taxon>Sordariales</taxon>
        <taxon>Podosporaceae</taxon>
        <taxon>Podospora</taxon>
    </lineage>
</organism>
<dbReference type="InterPro" id="IPR012913">
    <property type="entry name" value="OS9-like_dom"/>
</dbReference>
<dbReference type="Pfam" id="PF07915">
    <property type="entry name" value="PRKCSH"/>
    <property type="match status" value="1"/>
</dbReference>
<evidence type="ECO:0000256" key="4">
    <source>
        <dbReference type="ARBA" id="ARBA00022734"/>
    </source>
</evidence>
<comment type="function">
    <text evidence="7">Lectin involved in the quality control of the secretory pathway. As a member of the endoplasmic reticulum-associated degradation lumenal (ERAD-L) surveillance system, targets misfolded endoplasmic reticulum lumenal glycoproteins for degradation.</text>
</comment>
<dbReference type="GO" id="GO:0030968">
    <property type="term" value="P:endoplasmic reticulum unfolded protein response"/>
    <property type="evidence" value="ECO:0007669"/>
    <property type="project" value="UniProtKB-UniRule"/>
</dbReference>
<keyword evidence="5 7" id="KW-0256">Endoplasmic reticulum</keyword>
<dbReference type="PANTHER" id="PTHR15414">
    <property type="entry name" value="OS-9-RELATED"/>
    <property type="match status" value="1"/>
</dbReference>
<evidence type="ECO:0000256" key="3">
    <source>
        <dbReference type="ARBA" id="ARBA00022729"/>
    </source>
</evidence>
<dbReference type="GO" id="GO:0005789">
    <property type="term" value="C:endoplasmic reticulum membrane"/>
    <property type="evidence" value="ECO:0007669"/>
    <property type="project" value="UniProtKB-SubCell"/>
</dbReference>
<dbReference type="AlphaFoldDB" id="A0AAN7AGN5"/>
<dbReference type="InterPro" id="IPR045149">
    <property type="entry name" value="OS-9-like"/>
</dbReference>
<keyword evidence="3 9" id="KW-0732">Signal</keyword>
<keyword evidence="12" id="KW-1185">Reference proteome</keyword>
<accession>A0AAN7AGN5</accession>
<keyword evidence="7" id="KW-0472">Membrane</keyword>
<evidence type="ECO:0000256" key="8">
    <source>
        <dbReference type="SAM" id="MobiDB-lite"/>
    </source>
</evidence>
<gene>
    <name evidence="11" type="ORF">QBC35DRAFT_440061</name>
</gene>
<feature type="compositionally biased region" description="Low complexity" evidence="8">
    <location>
        <begin position="55"/>
        <end position="79"/>
    </location>
</feature>
<dbReference type="InterPro" id="IPR009011">
    <property type="entry name" value="Man6P_isomerase_rcpt-bd_dom_sf"/>
</dbReference>
<evidence type="ECO:0000256" key="2">
    <source>
        <dbReference type="ARBA" id="ARBA00009918"/>
    </source>
</evidence>
<feature type="region of interest" description="Disordered" evidence="8">
    <location>
        <begin position="495"/>
        <end position="567"/>
    </location>
</feature>
<comment type="caution">
    <text evidence="11">The sequence shown here is derived from an EMBL/GenBank/DDBJ whole genome shotgun (WGS) entry which is preliminary data.</text>
</comment>
<reference evidence="11" key="2">
    <citation type="submission" date="2023-05" db="EMBL/GenBank/DDBJ databases">
        <authorList>
            <consortium name="Lawrence Berkeley National Laboratory"/>
            <person name="Steindorff A."/>
            <person name="Hensen N."/>
            <person name="Bonometti L."/>
            <person name="Westerberg I."/>
            <person name="Brannstrom I.O."/>
            <person name="Guillou S."/>
            <person name="Cros-Aarteil S."/>
            <person name="Calhoun S."/>
            <person name="Haridas S."/>
            <person name="Kuo A."/>
            <person name="Mondo S."/>
            <person name="Pangilinan J."/>
            <person name="Riley R."/>
            <person name="Labutti K."/>
            <person name="Andreopoulos B."/>
            <person name="Lipzen A."/>
            <person name="Chen C."/>
            <person name="Yanf M."/>
            <person name="Daum C."/>
            <person name="Ng V."/>
            <person name="Clum A."/>
            <person name="Ohm R."/>
            <person name="Martin F."/>
            <person name="Silar P."/>
            <person name="Natvig D."/>
            <person name="Lalanne C."/>
            <person name="Gautier V."/>
            <person name="Ament-Velasquez S.L."/>
            <person name="Kruys A."/>
            <person name="Hutchinson M.I."/>
            <person name="Powell A.J."/>
            <person name="Barry K."/>
            <person name="Miller A.N."/>
            <person name="Grigoriev I.V."/>
            <person name="Debuchy R."/>
            <person name="Gladieux P."/>
            <person name="Thoren M.H."/>
            <person name="Johannesson H."/>
        </authorList>
    </citation>
    <scope>NUCLEOTIDE SEQUENCE</scope>
    <source>
        <strain evidence="11">PSN309</strain>
    </source>
</reference>
<dbReference type="PANTHER" id="PTHR15414:SF0">
    <property type="entry name" value="ENDOPLASMIC RETICULUM LECTIN 1"/>
    <property type="match status" value="1"/>
</dbReference>
<feature type="domain" description="MRH" evidence="10">
    <location>
        <begin position="166"/>
        <end position="319"/>
    </location>
</feature>
<evidence type="ECO:0000256" key="9">
    <source>
        <dbReference type="SAM" id="SignalP"/>
    </source>
</evidence>
<reference evidence="11" key="1">
    <citation type="journal article" date="2023" name="Mol. Phylogenet. Evol.">
        <title>Genome-scale phylogeny and comparative genomics of the fungal order Sordariales.</title>
        <authorList>
            <person name="Hensen N."/>
            <person name="Bonometti L."/>
            <person name="Westerberg I."/>
            <person name="Brannstrom I.O."/>
            <person name="Guillou S."/>
            <person name="Cros-Aarteil S."/>
            <person name="Calhoun S."/>
            <person name="Haridas S."/>
            <person name="Kuo A."/>
            <person name="Mondo S."/>
            <person name="Pangilinan J."/>
            <person name="Riley R."/>
            <person name="LaButti K."/>
            <person name="Andreopoulos B."/>
            <person name="Lipzen A."/>
            <person name="Chen C."/>
            <person name="Yan M."/>
            <person name="Daum C."/>
            <person name="Ng V."/>
            <person name="Clum A."/>
            <person name="Steindorff A."/>
            <person name="Ohm R.A."/>
            <person name="Martin F."/>
            <person name="Silar P."/>
            <person name="Natvig D.O."/>
            <person name="Lalanne C."/>
            <person name="Gautier V."/>
            <person name="Ament-Velasquez S.L."/>
            <person name="Kruys A."/>
            <person name="Hutchinson M.I."/>
            <person name="Powell A.J."/>
            <person name="Barry K."/>
            <person name="Miller A.N."/>
            <person name="Grigoriev I.V."/>
            <person name="Debuchy R."/>
            <person name="Gladieux P."/>
            <person name="Hiltunen Thoren M."/>
            <person name="Johannesson H."/>
        </authorList>
    </citation>
    <scope>NUCLEOTIDE SEQUENCE</scope>
    <source>
        <strain evidence="11">PSN309</strain>
    </source>
</reference>
<feature type="compositionally biased region" description="Basic and acidic residues" evidence="8">
    <location>
        <begin position="545"/>
        <end position="567"/>
    </location>
</feature>
<evidence type="ECO:0000259" key="10">
    <source>
        <dbReference type="PROSITE" id="PS51914"/>
    </source>
</evidence>
<evidence type="ECO:0000313" key="11">
    <source>
        <dbReference type="EMBL" id="KAK4185110.1"/>
    </source>
</evidence>
<feature type="chain" id="PRO_5042821888" description="Endoplasmic reticulum lectin" evidence="9">
    <location>
        <begin position="18"/>
        <end position="567"/>
    </location>
</feature>
<name>A0AAN7AGN5_9PEZI</name>
<comment type="similarity">
    <text evidence="2 7">Belongs to the OS-9 family.</text>
</comment>
<dbReference type="GO" id="GO:0030970">
    <property type="term" value="P:retrograde protein transport, ER to cytosol"/>
    <property type="evidence" value="ECO:0007669"/>
    <property type="project" value="TreeGrafter"/>
</dbReference>
<evidence type="ECO:0000256" key="7">
    <source>
        <dbReference type="RuleBase" id="RU369099"/>
    </source>
</evidence>
<feature type="compositionally biased region" description="Basic and acidic residues" evidence="8">
    <location>
        <begin position="226"/>
        <end position="242"/>
    </location>
</feature>
<dbReference type="GO" id="GO:0005788">
    <property type="term" value="C:endoplasmic reticulum lumen"/>
    <property type="evidence" value="ECO:0007669"/>
    <property type="project" value="UniProtKB-UniRule"/>
</dbReference>
<sequence>MRRLNLILLVSLQLCTARQPSFSINDDLLAHPQFEVLFSDQFISESDALALLSQSPPSAAGAAPAPSSSGSTSSQTDLANTARESAPAAQLHNAPIQDDIDDDEIPISHTYELINSGPWRYLCNIPVIAPPPILNRTATALAKAEEQRELSKASLKGWELMSGLDGHCLYFVNGWWSYSFCYGKEVVQFHALPREKGDPSSPPVRDEQHAEYVLGRMHAPKSQKQKQAEKKEEGEGADKDTKSLALPPPNSELQTKGDQRYLLQRFEHGTICDLTGRPRTIEIQYHCNPNASGDRIGWIKEVTTCTYLMVVQTPRLCDEVSFLPPKPSRRHAIDCRQIVSNEEEEASWRYRKRVEAGEFLGLGQGQHAKHQLPKDQMVNQYSGLSVGGVVVGGQKVLGGTTKDGKPGFKMTTPRIPGIGDRIVKHVLLSKEGLDAEVKMMSAEKLKELNIDQELVDEMLEKMEAANAGKAYGWRLEAVEMGGQWSFVAYEMMDPEEKEGEEDVSLDGMKKPPPSKKKDGDLPEQKKKSAKKTEPSKEKKKKPTKQQKDRDQKEEEGSKEEFKVKEEL</sequence>
<evidence type="ECO:0000256" key="6">
    <source>
        <dbReference type="ARBA" id="ARBA00023157"/>
    </source>
</evidence>
<evidence type="ECO:0000256" key="5">
    <source>
        <dbReference type="ARBA" id="ARBA00022824"/>
    </source>
</evidence>
<keyword evidence="4 7" id="KW-0430">Lectin</keyword>
<dbReference type="SUPFAM" id="SSF50911">
    <property type="entry name" value="Mannose 6-phosphate receptor domain"/>
    <property type="match status" value="1"/>
</dbReference>
<feature type="signal peptide" evidence="9">
    <location>
        <begin position="1"/>
        <end position="17"/>
    </location>
</feature>
<keyword evidence="6" id="KW-1015">Disulfide bond</keyword>
<feature type="region of interest" description="Disordered" evidence="8">
    <location>
        <begin position="216"/>
        <end position="255"/>
    </location>
</feature>
<proteinExistence type="inferred from homology"/>
<protein>
    <recommendedName>
        <fullName evidence="7">Endoplasmic reticulum lectin</fullName>
    </recommendedName>
    <alternativeName>
        <fullName evidence="7">Protein OS-9 homolog</fullName>
    </alternativeName>
</protein>
<dbReference type="GO" id="GO:0030246">
    <property type="term" value="F:carbohydrate binding"/>
    <property type="evidence" value="ECO:0007669"/>
    <property type="project" value="UniProtKB-UniRule"/>
</dbReference>